<dbReference type="PANTHER" id="PTHR35892:SF2">
    <property type="entry name" value="OUTER MEMBRANE PROTEIN PAGN"/>
    <property type="match status" value="1"/>
</dbReference>
<evidence type="ECO:0000256" key="4">
    <source>
        <dbReference type="ARBA" id="ARBA00022729"/>
    </source>
</evidence>
<evidence type="ECO:0000256" key="5">
    <source>
        <dbReference type="ARBA" id="ARBA00023136"/>
    </source>
</evidence>
<dbReference type="PANTHER" id="PTHR35892">
    <property type="entry name" value="OUTER MEMBRANE PROTEIN PAGN-RELATED"/>
    <property type="match status" value="1"/>
</dbReference>
<dbReference type="Gene3D" id="2.40.160.20">
    <property type="match status" value="1"/>
</dbReference>
<dbReference type="Pfam" id="PF13505">
    <property type="entry name" value="OMP_b-brl"/>
    <property type="match status" value="1"/>
</dbReference>
<dbReference type="SUPFAM" id="SSF56925">
    <property type="entry name" value="OMPA-like"/>
    <property type="match status" value="1"/>
</dbReference>
<evidence type="ECO:0000313" key="8">
    <source>
        <dbReference type="EMBL" id="SFK32186.1"/>
    </source>
</evidence>
<evidence type="ECO:0000256" key="3">
    <source>
        <dbReference type="ARBA" id="ARBA00022692"/>
    </source>
</evidence>
<feature type="domain" description="Outer membrane protein beta-barrel" evidence="7">
    <location>
        <begin position="9"/>
        <end position="202"/>
    </location>
</feature>
<dbReference type="InterPro" id="IPR011250">
    <property type="entry name" value="OMP/PagP_B-barrel"/>
</dbReference>
<evidence type="ECO:0000259" key="7">
    <source>
        <dbReference type="Pfam" id="PF13505"/>
    </source>
</evidence>
<keyword evidence="9" id="KW-1185">Reference proteome</keyword>
<evidence type="ECO:0000313" key="9">
    <source>
        <dbReference type="Proteomes" id="UP000198841"/>
    </source>
</evidence>
<proteinExistence type="predicted"/>
<dbReference type="InterPro" id="IPR027385">
    <property type="entry name" value="Beta-barrel_OMP"/>
</dbReference>
<comment type="caution">
    <text evidence="8">The sequence shown here is derived from an EMBL/GenBank/DDBJ whole genome shotgun (WGS) entry which is preliminary data.</text>
</comment>
<reference evidence="8 9" key="1">
    <citation type="submission" date="2016-10" db="EMBL/GenBank/DDBJ databases">
        <authorList>
            <person name="Varghese N."/>
            <person name="Submissions S."/>
        </authorList>
    </citation>
    <scope>NUCLEOTIDE SEQUENCE [LARGE SCALE GENOMIC DNA]</scope>
    <source>
        <strain evidence="8 9">YR512</strain>
    </source>
</reference>
<evidence type="ECO:0000256" key="2">
    <source>
        <dbReference type="ARBA" id="ARBA00022452"/>
    </source>
</evidence>
<keyword evidence="2" id="KW-1134">Transmembrane beta strand</keyword>
<keyword evidence="4 6" id="KW-0732">Signal</keyword>
<dbReference type="RefSeq" id="WP_091003798.1">
    <property type="nucleotide sequence ID" value="NZ_FOSD01000006.1"/>
</dbReference>
<gene>
    <name evidence="8" type="ORF">SAMN05518863_106111</name>
</gene>
<feature type="signal peptide" evidence="6">
    <location>
        <begin position="1"/>
        <end position="22"/>
    </location>
</feature>
<keyword evidence="3" id="KW-0812">Transmembrane</keyword>
<dbReference type="EMBL" id="FOSD01000006">
    <property type="protein sequence ID" value="SFK32186.1"/>
    <property type="molecule type" value="Genomic_DNA"/>
</dbReference>
<evidence type="ECO:0000256" key="1">
    <source>
        <dbReference type="ARBA" id="ARBA00004571"/>
    </source>
</evidence>
<dbReference type="InterPro" id="IPR051723">
    <property type="entry name" value="Bact_OM_Invasion-Related"/>
</dbReference>
<organism evidence="8 9">
    <name type="scientific">Candidatus Pantoea symbiotica</name>
    <dbReference type="NCBI Taxonomy" id="1884370"/>
    <lineage>
        <taxon>Bacteria</taxon>
        <taxon>Pseudomonadati</taxon>
        <taxon>Pseudomonadota</taxon>
        <taxon>Gammaproteobacteria</taxon>
        <taxon>Enterobacterales</taxon>
        <taxon>Erwiniaceae</taxon>
        <taxon>Pantoea</taxon>
    </lineage>
</organism>
<protein>
    <submittedName>
        <fullName evidence="8">Putatice virulence related protein PagC</fullName>
    </submittedName>
</protein>
<feature type="chain" id="PRO_5047118126" evidence="6">
    <location>
        <begin position="23"/>
        <end position="202"/>
    </location>
</feature>
<dbReference type="Proteomes" id="UP000198841">
    <property type="component" value="Unassembled WGS sequence"/>
</dbReference>
<keyword evidence="5" id="KW-0472">Membrane</keyword>
<evidence type="ECO:0000256" key="6">
    <source>
        <dbReference type="SAM" id="SignalP"/>
    </source>
</evidence>
<name>A0A1I3YLU4_9GAMM</name>
<sequence>MKNNLIKMIVALACVFCMTAKAVYIPDRATMLFGYEYGSIEGYGSLHGPNFKMIYEPEGVFGIVGSLTALRNIWDNTDEFHNEKNINGKRIRVKTDKKATQDTEYYSAMFGPSFRINDFLTVYGTFGLYHLRMDKPLIHDPVTNRMGRNGSHSYNNVAFGAGVILNVTDTLTLAAGYEGAPTEKNQDYHSLNAASLSMGYHF</sequence>
<accession>A0A1I3YLU4</accession>
<comment type="subcellular location">
    <subcellularLocation>
        <location evidence="1">Cell outer membrane</location>
        <topology evidence="1">Multi-pass membrane protein</topology>
    </subcellularLocation>
</comment>